<proteinExistence type="inferred from homology"/>
<dbReference type="InterPro" id="IPR038591">
    <property type="entry name" value="NolW-like_sf"/>
</dbReference>
<reference evidence="12 13" key="1">
    <citation type="submission" date="2016-08" db="EMBL/GenBank/DDBJ databases">
        <authorList>
            <person name="Seilhamer J.J."/>
        </authorList>
    </citation>
    <scope>NUCLEOTIDE SEQUENCE [LARGE SCALE GENOMIC DNA]</scope>
    <source>
        <strain evidence="12 13">BRTC-1</strain>
    </source>
</reference>
<evidence type="ECO:0000256" key="10">
    <source>
        <dbReference type="SAM" id="Phobius"/>
    </source>
</evidence>
<evidence type="ECO:0000313" key="13">
    <source>
        <dbReference type="Proteomes" id="UP000093391"/>
    </source>
</evidence>
<feature type="domain" description="Secretin/TonB short N-terminal" evidence="11">
    <location>
        <begin position="223"/>
        <end position="271"/>
    </location>
</feature>
<keyword evidence="10" id="KW-0812">Transmembrane</keyword>
<keyword evidence="3" id="KW-0732">Signal</keyword>
<protein>
    <recommendedName>
        <fullName evidence="11">Secretin/TonB short N-terminal domain-containing protein</fullName>
    </recommendedName>
</protein>
<dbReference type="RefSeq" id="WP_067557790.1">
    <property type="nucleotide sequence ID" value="NZ_CP016895.1"/>
</dbReference>
<dbReference type="OrthoDB" id="9779724at2"/>
<dbReference type="NCBIfam" id="TIGR02515">
    <property type="entry name" value="IV_pilus_PilQ"/>
    <property type="match status" value="1"/>
</dbReference>
<evidence type="ECO:0000256" key="9">
    <source>
        <dbReference type="SAM" id="MobiDB-lite"/>
    </source>
</evidence>
<dbReference type="GO" id="GO:0009279">
    <property type="term" value="C:cell outer membrane"/>
    <property type="evidence" value="ECO:0007669"/>
    <property type="project" value="UniProtKB-SubCell"/>
</dbReference>
<dbReference type="GO" id="GO:0009306">
    <property type="term" value="P:protein secretion"/>
    <property type="evidence" value="ECO:0007669"/>
    <property type="project" value="InterPro"/>
</dbReference>
<evidence type="ECO:0000256" key="6">
    <source>
        <dbReference type="ARBA" id="ARBA00023237"/>
    </source>
</evidence>
<feature type="transmembrane region" description="Helical" evidence="10">
    <location>
        <begin position="21"/>
        <end position="40"/>
    </location>
</feature>
<organism evidence="12 13">
    <name type="scientific">Acinetobacter larvae</name>
    <dbReference type="NCBI Taxonomy" id="1789224"/>
    <lineage>
        <taxon>Bacteria</taxon>
        <taxon>Pseudomonadati</taxon>
        <taxon>Pseudomonadota</taxon>
        <taxon>Gammaproteobacteria</taxon>
        <taxon>Moraxellales</taxon>
        <taxon>Moraxellaceae</taxon>
        <taxon>Acinetobacter</taxon>
    </lineage>
</organism>
<name>A0A1B2M2L2_9GAMM</name>
<dbReference type="Gene3D" id="3.30.1370.120">
    <property type="match status" value="1"/>
</dbReference>
<dbReference type="AlphaFoldDB" id="A0A1B2M2L2"/>
<keyword evidence="6" id="KW-0998">Cell outer membrane</keyword>
<dbReference type="SMART" id="SM00965">
    <property type="entry name" value="STN"/>
    <property type="match status" value="1"/>
</dbReference>
<dbReference type="Gene3D" id="3.30.1370.130">
    <property type="match status" value="1"/>
</dbReference>
<keyword evidence="13" id="KW-1185">Reference proteome</keyword>
<keyword evidence="4" id="KW-0653">Protein transport</keyword>
<feature type="region of interest" description="Disordered" evidence="9">
    <location>
        <begin position="316"/>
        <end position="340"/>
    </location>
</feature>
<dbReference type="PRINTS" id="PR00811">
    <property type="entry name" value="BCTERIALGSPD"/>
</dbReference>
<dbReference type="InterPro" id="IPR005644">
    <property type="entry name" value="NolW-like"/>
</dbReference>
<evidence type="ECO:0000259" key="11">
    <source>
        <dbReference type="SMART" id="SM00965"/>
    </source>
</evidence>
<comment type="similarity">
    <text evidence="7">Belongs to the bacterial secretin family.</text>
</comment>
<keyword evidence="2 8" id="KW-0813">Transport</keyword>
<dbReference type="KEGG" id="ala:BFG52_14510"/>
<dbReference type="EMBL" id="CP016895">
    <property type="protein sequence ID" value="AOA59440.1"/>
    <property type="molecule type" value="Genomic_DNA"/>
</dbReference>
<evidence type="ECO:0000256" key="2">
    <source>
        <dbReference type="ARBA" id="ARBA00022448"/>
    </source>
</evidence>
<evidence type="ECO:0000256" key="7">
    <source>
        <dbReference type="RuleBase" id="RU004003"/>
    </source>
</evidence>
<dbReference type="InterPro" id="IPR021731">
    <property type="entry name" value="AMIN_dom"/>
</dbReference>
<keyword evidence="10" id="KW-1133">Transmembrane helix</keyword>
<dbReference type="InterPro" id="IPR001775">
    <property type="entry name" value="GspD/PilQ"/>
</dbReference>
<evidence type="ECO:0000313" key="12">
    <source>
        <dbReference type="EMBL" id="AOA59440.1"/>
    </source>
</evidence>
<dbReference type="Pfam" id="PF11741">
    <property type="entry name" value="AMIN"/>
    <property type="match status" value="1"/>
</dbReference>
<keyword evidence="5 10" id="KW-0472">Membrane</keyword>
<evidence type="ECO:0000256" key="3">
    <source>
        <dbReference type="ARBA" id="ARBA00022729"/>
    </source>
</evidence>
<dbReference type="Pfam" id="PF03958">
    <property type="entry name" value="Secretin_N"/>
    <property type="match status" value="1"/>
</dbReference>
<dbReference type="Proteomes" id="UP000093391">
    <property type="component" value="Chromosome"/>
</dbReference>
<dbReference type="PANTHER" id="PTHR30604:SF1">
    <property type="entry name" value="DNA UTILIZATION PROTEIN HOFQ"/>
    <property type="match status" value="1"/>
</dbReference>
<dbReference type="InterPro" id="IPR013355">
    <property type="entry name" value="Pilus_4_PilQ"/>
</dbReference>
<accession>A0A1B2M2L2</accession>
<evidence type="ECO:0000256" key="8">
    <source>
        <dbReference type="RuleBase" id="RU004004"/>
    </source>
</evidence>
<dbReference type="Pfam" id="PF00263">
    <property type="entry name" value="Secretin"/>
    <property type="match status" value="1"/>
</dbReference>
<evidence type="ECO:0000256" key="5">
    <source>
        <dbReference type="ARBA" id="ARBA00023136"/>
    </source>
</evidence>
<gene>
    <name evidence="12" type="ORF">BFG52_14510</name>
</gene>
<dbReference type="PANTHER" id="PTHR30604">
    <property type="entry name" value="PROTEIN TRANSPORT PROTEIN HOFQ"/>
    <property type="match status" value="1"/>
</dbReference>
<dbReference type="STRING" id="1789224.BFG52_14510"/>
<dbReference type="InterPro" id="IPR051808">
    <property type="entry name" value="Type_IV_pilus_biogenesis"/>
</dbReference>
<sequence>MRIYRYRHYRRYRHGIGRFRADGVYVVAIYLCAMSLLHAADTRPSKALAVTDPVAVDNQVQQSNASIATAIPLLAPKTLELNDLQIYRSQAGKSRLQFALPQPDLKIDVRQQHRQLILQVLNAQWSAALVKKYQTPSLQHDFQALRIYNHAGNAVLVIQTARPVAYQVAREQDVFILHVEHGHALKTAQHIASKKPQQQNISLDFQDIELRRVLQLLAQFSAVNMVLSDSVQGRISLNLKEVAWEHALETILKTKNLAKRQIGQTLWIAPTTELIQAEENEAKAIQQNTQLDVLQTRYRQLNYAKASDIEKLIRQQASRTTERNRQQGVATEDQRSHAQQQNRFATGLNLMSERGSLSVDQRTNTLIIHDSAYHVQKILQLVDLLDVPIRQVMVEARIVRANTDFSQEMGVKWGILATGNDLIVAGSEAALQNLTREKSGENTQQSNHLNVDLGVTAAGRSQIAFGLINLSDFLLDLELSALQADGHGEVISTPKVMTADKQKAKVASGQQVPYQTQQQYNNTSQHSTSYKDALLSLDVTPSITPDGKVQMQLHITSDSPAGLAPNGEIILNKNEIDTNVLVRSGETVVLGGIFEQERLNRKTKVPILGDLPALGRLFRKDESADKKSELLIFVTPRIVNDSSLINH</sequence>
<dbReference type="InterPro" id="IPR004846">
    <property type="entry name" value="T2SS/T3SS_dom"/>
</dbReference>
<dbReference type="InterPro" id="IPR011662">
    <property type="entry name" value="Secretin/TonB_short_N"/>
</dbReference>
<evidence type="ECO:0000256" key="1">
    <source>
        <dbReference type="ARBA" id="ARBA00004370"/>
    </source>
</evidence>
<evidence type="ECO:0000256" key="4">
    <source>
        <dbReference type="ARBA" id="ARBA00022927"/>
    </source>
</evidence>
<comment type="subcellular location">
    <subcellularLocation>
        <location evidence="8">Cell outer membrane</location>
    </subcellularLocation>
    <subcellularLocation>
        <location evidence="1">Membrane</location>
    </subcellularLocation>
</comment>